<proteinExistence type="predicted"/>
<gene>
    <name evidence="1" type="ORF">GLOTRDRAFT_95053</name>
</gene>
<evidence type="ECO:0000313" key="2">
    <source>
        <dbReference type="Proteomes" id="UP000030669"/>
    </source>
</evidence>
<dbReference type="RefSeq" id="XP_007868311.1">
    <property type="nucleotide sequence ID" value="XM_007870120.1"/>
</dbReference>
<keyword evidence="2" id="KW-1185">Reference proteome</keyword>
<dbReference type="HOGENOM" id="CLU_1245493_0_0_1"/>
<protein>
    <submittedName>
        <fullName evidence="1">Uncharacterized protein</fullName>
    </submittedName>
</protein>
<dbReference type="GeneID" id="19309673"/>
<reference evidence="1 2" key="1">
    <citation type="journal article" date="2012" name="Science">
        <title>The Paleozoic origin of enzymatic lignin decomposition reconstructed from 31 fungal genomes.</title>
        <authorList>
            <person name="Floudas D."/>
            <person name="Binder M."/>
            <person name="Riley R."/>
            <person name="Barry K."/>
            <person name="Blanchette R.A."/>
            <person name="Henrissat B."/>
            <person name="Martinez A.T."/>
            <person name="Otillar R."/>
            <person name="Spatafora J.W."/>
            <person name="Yadav J.S."/>
            <person name="Aerts A."/>
            <person name="Benoit I."/>
            <person name="Boyd A."/>
            <person name="Carlson A."/>
            <person name="Copeland A."/>
            <person name="Coutinho P.M."/>
            <person name="de Vries R.P."/>
            <person name="Ferreira P."/>
            <person name="Findley K."/>
            <person name="Foster B."/>
            <person name="Gaskell J."/>
            <person name="Glotzer D."/>
            <person name="Gorecki P."/>
            <person name="Heitman J."/>
            <person name="Hesse C."/>
            <person name="Hori C."/>
            <person name="Igarashi K."/>
            <person name="Jurgens J.A."/>
            <person name="Kallen N."/>
            <person name="Kersten P."/>
            <person name="Kohler A."/>
            <person name="Kuees U."/>
            <person name="Kumar T.K.A."/>
            <person name="Kuo A."/>
            <person name="LaButti K."/>
            <person name="Larrondo L.F."/>
            <person name="Lindquist E."/>
            <person name="Ling A."/>
            <person name="Lombard V."/>
            <person name="Lucas S."/>
            <person name="Lundell T."/>
            <person name="Martin R."/>
            <person name="McLaughlin D.J."/>
            <person name="Morgenstern I."/>
            <person name="Morin E."/>
            <person name="Murat C."/>
            <person name="Nagy L.G."/>
            <person name="Nolan M."/>
            <person name="Ohm R.A."/>
            <person name="Patyshakuliyeva A."/>
            <person name="Rokas A."/>
            <person name="Ruiz-Duenas F.J."/>
            <person name="Sabat G."/>
            <person name="Salamov A."/>
            <person name="Samejima M."/>
            <person name="Schmutz J."/>
            <person name="Slot J.C."/>
            <person name="St John F."/>
            <person name="Stenlid J."/>
            <person name="Sun H."/>
            <person name="Sun S."/>
            <person name="Syed K."/>
            <person name="Tsang A."/>
            <person name="Wiebenga A."/>
            <person name="Young D."/>
            <person name="Pisabarro A."/>
            <person name="Eastwood D.C."/>
            <person name="Martin F."/>
            <person name="Cullen D."/>
            <person name="Grigoriev I.V."/>
            <person name="Hibbett D.S."/>
        </authorList>
    </citation>
    <scope>NUCLEOTIDE SEQUENCE [LARGE SCALE GENOMIC DNA]</scope>
    <source>
        <strain evidence="1 2">ATCC 11539</strain>
    </source>
</reference>
<dbReference type="AlphaFoldDB" id="S7RK47"/>
<accession>S7RK47</accession>
<evidence type="ECO:0000313" key="1">
    <source>
        <dbReference type="EMBL" id="EPQ52994.1"/>
    </source>
</evidence>
<dbReference type="EMBL" id="KB469306">
    <property type="protein sequence ID" value="EPQ52994.1"/>
    <property type="molecule type" value="Genomic_DNA"/>
</dbReference>
<sequence length="222" mass="24184">MEINIEAPHVGIWHAITLRMVHGYGFKLASLGIPQALYAVKSRLFPSQRWRGSDPRPGSLSEGGNHVQFRDVTALQQDRDSVISPVPWPYDADHAGSIQTPLATTPPRLRKKTFHKVVGSSSGIKASLLLFVALLPWAYTFEVLSVLAANVMKTATFFRSSLASSCVYVTQVVKHQARGSLQAAPIASLRLPGSWLLLAPQERLVEQVILKPATATLNAGVI</sequence>
<name>S7RK47_GLOTA</name>
<organism evidence="1 2">
    <name type="scientific">Gloeophyllum trabeum (strain ATCC 11539 / FP-39264 / Madison 617)</name>
    <name type="common">Brown rot fungus</name>
    <dbReference type="NCBI Taxonomy" id="670483"/>
    <lineage>
        <taxon>Eukaryota</taxon>
        <taxon>Fungi</taxon>
        <taxon>Dikarya</taxon>
        <taxon>Basidiomycota</taxon>
        <taxon>Agaricomycotina</taxon>
        <taxon>Agaricomycetes</taxon>
        <taxon>Gloeophyllales</taxon>
        <taxon>Gloeophyllaceae</taxon>
        <taxon>Gloeophyllum</taxon>
    </lineage>
</organism>
<dbReference type="KEGG" id="gtr:GLOTRDRAFT_95053"/>
<dbReference type="Proteomes" id="UP000030669">
    <property type="component" value="Unassembled WGS sequence"/>
</dbReference>